<dbReference type="Proteomes" id="UP000183053">
    <property type="component" value="Unassembled WGS sequence"/>
</dbReference>
<accession>A0A1H1GG74</accession>
<evidence type="ECO:0000313" key="3">
    <source>
        <dbReference type="EMBL" id="SDR12312.1"/>
    </source>
</evidence>
<keyword evidence="2" id="KW-0732">Signal</keyword>
<dbReference type="InterPro" id="IPR038646">
    <property type="entry name" value="Atu4866-like_sf"/>
</dbReference>
<organism evidence="3 4">
    <name type="scientific">Tsukamurella pulmonis</name>
    <dbReference type="NCBI Taxonomy" id="47312"/>
    <lineage>
        <taxon>Bacteria</taxon>
        <taxon>Bacillati</taxon>
        <taxon>Actinomycetota</taxon>
        <taxon>Actinomycetes</taxon>
        <taxon>Mycobacteriales</taxon>
        <taxon>Tsukamurellaceae</taxon>
        <taxon>Tsukamurella</taxon>
    </lineage>
</organism>
<dbReference type="Gene3D" id="2.40.128.290">
    <property type="entry name" value="Uncharacterised protein Atu4866, PF11512"/>
    <property type="match status" value="1"/>
</dbReference>
<dbReference type="InterPro" id="IPR020955">
    <property type="entry name" value="Uncharacterised_Atu4866"/>
</dbReference>
<dbReference type="EMBL" id="FNLF01000002">
    <property type="protein sequence ID" value="SDR12312.1"/>
    <property type="molecule type" value="Genomic_DNA"/>
</dbReference>
<proteinExistence type="predicted"/>
<feature type="signal peptide" evidence="2">
    <location>
        <begin position="1"/>
        <end position="21"/>
    </location>
</feature>
<dbReference type="OrthoDB" id="9810893at2"/>
<feature type="chain" id="PRO_5038748423" evidence="2">
    <location>
        <begin position="22"/>
        <end position="127"/>
    </location>
</feature>
<evidence type="ECO:0000313" key="4">
    <source>
        <dbReference type="Proteomes" id="UP000183053"/>
    </source>
</evidence>
<evidence type="ECO:0000256" key="2">
    <source>
        <dbReference type="SAM" id="SignalP"/>
    </source>
</evidence>
<dbReference type="AlphaFoldDB" id="A0A1H1GG74"/>
<dbReference type="STRING" id="47312.SAMN04489765_3325"/>
<feature type="region of interest" description="Disordered" evidence="1">
    <location>
        <begin position="26"/>
        <end position="48"/>
    </location>
</feature>
<reference evidence="4" key="1">
    <citation type="submission" date="2016-10" db="EMBL/GenBank/DDBJ databases">
        <authorList>
            <person name="Varghese N."/>
            <person name="Submissions S."/>
        </authorList>
    </citation>
    <scope>NUCLEOTIDE SEQUENCE [LARGE SCALE GENOMIC DNA]</scope>
    <source>
        <strain evidence="4">DSM 44142</strain>
    </source>
</reference>
<evidence type="ECO:0000256" key="1">
    <source>
        <dbReference type="SAM" id="MobiDB-lite"/>
    </source>
</evidence>
<keyword evidence="4" id="KW-1185">Reference proteome</keyword>
<gene>
    <name evidence="3" type="ORF">SAMN04489765_3325</name>
</gene>
<protein>
    <submittedName>
        <fullName evidence="3">Uncharacterized protein</fullName>
    </submittedName>
</protein>
<feature type="compositionally biased region" description="Low complexity" evidence="1">
    <location>
        <begin position="26"/>
        <end position="47"/>
    </location>
</feature>
<sequence>MTVCRCIAATTTALAAAVALAGCGGSSEPASSASTTPTGASAPSVASQVPTAIPAHVPGTYVNGDWVVRLAADGTWEEDLRGQVNAYGGSYTVDGDQVVLRDRRGSSETATLQGDELRLPSITLTRR</sequence>
<name>A0A1H1GG74_9ACTN</name>
<dbReference type="Pfam" id="PF11512">
    <property type="entry name" value="Atu4866"/>
    <property type="match status" value="1"/>
</dbReference>
<dbReference type="RefSeq" id="WP_068567820.1">
    <property type="nucleotide sequence ID" value="NZ_FNLF01000002.1"/>
</dbReference>
<dbReference type="PROSITE" id="PS51257">
    <property type="entry name" value="PROKAR_LIPOPROTEIN"/>
    <property type="match status" value="1"/>
</dbReference>